<dbReference type="InterPro" id="IPR036008">
    <property type="entry name" value="Aconitase_4Fe-4S_dom"/>
</dbReference>
<organism evidence="3 4">
    <name type="scientific">Canavalia gladiata</name>
    <name type="common">Sword bean</name>
    <name type="synonym">Dolichos gladiatus</name>
    <dbReference type="NCBI Taxonomy" id="3824"/>
    <lineage>
        <taxon>Eukaryota</taxon>
        <taxon>Viridiplantae</taxon>
        <taxon>Streptophyta</taxon>
        <taxon>Embryophyta</taxon>
        <taxon>Tracheophyta</taxon>
        <taxon>Spermatophyta</taxon>
        <taxon>Magnoliopsida</taxon>
        <taxon>eudicotyledons</taxon>
        <taxon>Gunneridae</taxon>
        <taxon>Pentapetalae</taxon>
        <taxon>rosids</taxon>
        <taxon>fabids</taxon>
        <taxon>Fabales</taxon>
        <taxon>Fabaceae</taxon>
        <taxon>Papilionoideae</taxon>
        <taxon>50 kb inversion clade</taxon>
        <taxon>NPAAA clade</taxon>
        <taxon>indigoferoid/millettioid clade</taxon>
        <taxon>Phaseoleae</taxon>
        <taxon>Canavalia</taxon>
    </lineage>
</organism>
<feature type="compositionally biased region" description="Basic and acidic residues" evidence="2">
    <location>
        <begin position="152"/>
        <end position="164"/>
    </location>
</feature>
<accession>A0AAN9QX47</accession>
<protein>
    <submittedName>
        <fullName evidence="3">Uncharacterized protein</fullName>
    </submittedName>
</protein>
<dbReference type="AlphaFoldDB" id="A0AAN9QX47"/>
<evidence type="ECO:0000313" key="4">
    <source>
        <dbReference type="Proteomes" id="UP001367508"/>
    </source>
</evidence>
<dbReference type="InterPro" id="IPR006249">
    <property type="entry name" value="Aconitase/IRP2"/>
</dbReference>
<sequence>MNKLGRGSNKINPLVPVDLVINHSGQANCSKIRKTQRRPIWSLNSKETKKDLFSLNVGSTAFHNMPFVPPVGVDPHTTMVEGLSIAGWGVTGSMALWGKFVEFYGGIPRASLALLLFEAVWVTECRGMGVEERPKLRRGKEKVVDEGVGLQKPDKGRGKKKVVDEGAGLQKPDKGKRKQKVVDEDSDSWSDEIFDDSDDNFKGLGEDISDESDFDIETMPEDRTDDSDEGLSWISEEIKTINSDNEEMDRE</sequence>
<keyword evidence="4" id="KW-1185">Reference proteome</keyword>
<reference evidence="3 4" key="1">
    <citation type="submission" date="2024-01" db="EMBL/GenBank/DDBJ databases">
        <title>The genomes of 5 underutilized Papilionoideae crops provide insights into root nodulation and disease resistanc.</title>
        <authorList>
            <person name="Jiang F."/>
        </authorList>
    </citation>
    <scope>NUCLEOTIDE SEQUENCE [LARGE SCALE GENOMIC DNA]</scope>
    <source>
        <strain evidence="3">LVBAO_FW01</strain>
        <tissue evidence="3">Leaves</tissue>
    </source>
</reference>
<proteinExistence type="predicted"/>
<dbReference type="Proteomes" id="UP001367508">
    <property type="component" value="Unassembled WGS sequence"/>
</dbReference>
<gene>
    <name evidence="3" type="ORF">VNO77_08747</name>
</gene>
<evidence type="ECO:0000313" key="3">
    <source>
        <dbReference type="EMBL" id="KAK7350301.1"/>
    </source>
</evidence>
<name>A0AAN9QX47_CANGL</name>
<evidence type="ECO:0000256" key="1">
    <source>
        <dbReference type="ARBA" id="ARBA00023004"/>
    </source>
</evidence>
<keyword evidence="1" id="KW-0408">Iron</keyword>
<dbReference type="Gene3D" id="3.30.499.10">
    <property type="entry name" value="Aconitase, domain 3"/>
    <property type="match status" value="1"/>
</dbReference>
<dbReference type="EMBL" id="JAYMYQ010000002">
    <property type="protein sequence ID" value="KAK7350301.1"/>
    <property type="molecule type" value="Genomic_DNA"/>
</dbReference>
<dbReference type="InterPro" id="IPR015931">
    <property type="entry name" value="Acnase/IPM_dHydase_lsu_aba_1/3"/>
</dbReference>
<dbReference type="PANTHER" id="PTHR11670">
    <property type="entry name" value="ACONITASE/IRON-RESPONSIVE ELEMENT FAMILY MEMBER"/>
    <property type="match status" value="1"/>
</dbReference>
<comment type="caution">
    <text evidence="3">The sequence shown here is derived from an EMBL/GenBank/DDBJ whole genome shotgun (WGS) entry which is preliminary data.</text>
</comment>
<evidence type="ECO:0000256" key="2">
    <source>
        <dbReference type="SAM" id="MobiDB-lite"/>
    </source>
</evidence>
<feature type="region of interest" description="Disordered" evidence="2">
    <location>
        <begin position="133"/>
        <end position="251"/>
    </location>
</feature>
<feature type="compositionally biased region" description="Acidic residues" evidence="2">
    <location>
        <begin position="207"/>
        <end position="229"/>
    </location>
</feature>
<dbReference type="SUPFAM" id="SSF53732">
    <property type="entry name" value="Aconitase iron-sulfur domain"/>
    <property type="match status" value="1"/>
</dbReference>
<feature type="compositionally biased region" description="Acidic residues" evidence="2">
    <location>
        <begin position="184"/>
        <end position="198"/>
    </location>
</feature>